<keyword evidence="4" id="KW-0804">Transcription</keyword>
<dbReference type="InterPro" id="IPR000847">
    <property type="entry name" value="LysR_HTH_N"/>
</dbReference>
<dbReference type="InterPro" id="IPR036390">
    <property type="entry name" value="WH_DNA-bd_sf"/>
</dbReference>
<organism evidence="7 8">
    <name type="scientific">Agromyces atrinae</name>
    <dbReference type="NCBI Taxonomy" id="592376"/>
    <lineage>
        <taxon>Bacteria</taxon>
        <taxon>Bacillati</taxon>
        <taxon>Actinomycetota</taxon>
        <taxon>Actinomycetes</taxon>
        <taxon>Micrococcales</taxon>
        <taxon>Microbacteriaceae</taxon>
        <taxon>Agromyces</taxon>
    </lineage>
</organism>
<evidence type="ECO:0000313" key="7">
    <source>
        <dbReference type="EMBL" id="RXZ85442.1"/>
    </source>
</evidence>
<dbReference type="SUPFAM" id="SSF53850">
    <property type="entry name" value="Periplasmic binding protein-like II"/>
    <property type="match status" value="1"/>
</dbReference>
<dbReference type="FunFam" id="1.10.10.10:FF:000001">
    <property type="entry name" value="LysR family transcriptional regulator"/>
    <property type="match status" value="1"/>
</dbReference>
<dbReference type="EMBL" id="JACCBI010000001">
    <property type="protein sequence ID" value="NYD65639.1"/>
    <property type="molecule type" value="Genomic_DNA"/>
</dbReference>
<dbReference type="GO" id="GO:0003677">
    <property type="term" value="F:DNA binding"/>
    <property type="evidence" value="ECO:0007669"/>
    <property type="project" value="UniProtKB-KW"/>
</dbReference>
<evidence type="ECO:0000313" key="6">
    <source>
        <dbReference type="EMBL" id="NYD65639.1"/>
    </source>
</evidence>
<dbReference type="PANTHER" id="PTHR30346">
    <property type="entry name" value="TRANSCRIPTIONAL DUAL REGULATOR HCAR-RELATED"/>
    <property type="match status" value="1"/>
</dbReference>
<dbReference type="Gene3D" id="3.40.190.10">
    <property type="entry name" value="Periplasmic binding protein-like II"/>
    <property type="match status" value="2"/>
</dbReference>
<feature type="domain" description="HTH lysR-type" evidence="5">
    <location>
        <begin position="3"/>
        <end position="60"/>
    </location>
</feature>
<protein>
    <submittedName>
        <fullName evidence="6">DNA-binding transcriptional LysR family regulator</fullName>
    </submittedName>
    <submittedName>
        <fullName evidence="7">LysR family transcriptional regulator</fullName>
    </submittedName>
</protein>
<dbReference type="RefSeq" id="WP_129176485.1">
    <property type="nucleotide sequence ID" value="NZ_JACCBI010000001.1"/>
</dbReference>
<evidence type="ECO:0000313" key="9">
    <source>
        <dbReference type="Proteomes" id="UP000581087"/>
    </source>
</evidence>
<proteinExistence type="inferred from homology"/>
<name>A0A4Q2M6L9_9MICO</name>
<dbReference type="AlphaFoldDB" id="A0A4Q2M6L9"/>
<dbReference type="Proteomes" id="UP000581087">
    <property type="component" value="Unassembled WGS sequence"/>
</dbReference>
<dbReference type="EMBL" id="SDPM01000009">
    <property type="protein sequence ID" value="RXZ85442.1"/>
    <property type="molecule type" value="Genomic_DNA"/>
</dbReference>
<dbReference type="Proteomes" id="UP000292686">
    <property type="component" value="Unassembled WGS sequence"/>
</dbReference>
<dbReference type="GO" id="GO:0032993">
    <property type="term" value="C:protein-DNA complex"/>
    <property type="evidence" value="ECO:0007669"/>
    <property type="project" value="TreeGrafter"/>
</dbReference>
<dbReference type="PRINTS" id="PR00039">
    <property type="entry name" value="HTHLYSR"/>
</dbReference>
<gene>
    <name evidence="6" type="ORF">BJ972_000158</name>
    <name evidence="7" type="ORF">ESP50_14620</name>
</gene>
<dbReference type="OrthoDB" id="3636008at2"/>
<reference evidence="6 9" key="2">
    <citation type="submission" date="2020-07" db="EMBL/GenBank/DDBJ databases">
        <title>Sequencing the genomes of 1000 actinobacteria strains.</title>
        <authorList>
            <person name="Klenk H.-P."/>
        </authorList>
    </citation>
    <scope>NUCLEOTIDE SEQUENCE [LARGE SCALE GENOMIC DNA]</scope>
    <source>
        <strain evidence="6 9">DSM 23870</strain>
    </source>
</reference>
<comment type="similarity">
    <text evidence="1">Belongs to the LysR transcriptional regulatory family.</text>
</comment>
<dbReference type="InterPro" id="IPR005119">
    <property type="entry name" value="LysR_subst-bd"/>
</dbReference>
<evidence type="ECO:0000313" key="8">
    <source>
        <dbReference type="Proteomes" id="UP000292686"/>
    </source>
</evidence>
<dbReference type="PROSITE" id="PS50931">
    <property type="entry name" value="HTH_LYSR"/>
    <property type="match status" value="1"/>
</dbReference>
<dbReference type="PANTHER" id="PTHR30346:SF0">
    <property type="entry name" value="HCA OPERON TRANSCRIPTIONAL ACTIVATOR HCAR"/>
    <property type="match status" value="1"/>
</dbReference>
<evidence type="ECO:0000256" key="2">
    <source>
        <dbReference type="ARBA" id="ARBA00023015"/>
    </source>
</evidence>
<dbReference type="InterPro" id="IPR036388">
    <property type="entry name" value="WH-like_DNA-bd_sf"/>
</dbReference>
<evidence type="ECO:0000256" key="1">
    <source>
        <dbReference type="ARBA" id="ARBA00009437"/>
    </source>
</evidence>
<comment type="caution">
    <text evidence="7">The sequence shown here is derived from an EMBL/GenBank/DDBJ whole genome shotgun (WGS) entry which is preliminary data.</text>
</comment>
<dbReference type="Gene3D" id="1.10.10.10">
    <property type="entry name" value="Winged helix-like DNA-binding domain superfamily/Winged helix DNA-binding domain"/>
    <property type="match status" value="1"/>
</dbReference>
<dbReference type="GO" id="GO:0003700">
    <property type="term" value="F:DNA-binding transcription factor activity"/>
    <property type="evidence" value="ECO:0007669"/>
    <property type="project" value="InterPro"/>
</dbReference>
<sequence>MNIDVRHLRAIVALADEESFTDAARVLGVSQAAVSRAITSLESDLGARLVHRTTRHVSLSAAGLAFVVDARRILDDLERSIARVRGDSAAIRFGYAWAALGRHTTPVLREWNRRHPAEPLRVVRLNRRDVGLHDGLVDVAVTRHLITDPAIESTIVGSERRLAALPVGHRLADSASISLADLITEMVGSDGATGTTTAALWHDAGLAPPRLVPTGDVEEWLEAIAAEEIVGVTSAATAHHYPRPGVVFVPIRDAPTIEVRLAWAKSRRHPSTDRIARRVAAAYARTS</sequence>
<reference evidence="7 8" key="1">
    <citation type="submission" date="2019-01" db="EMBL/GenBank/DDBJ databases">
        <title>Agromyces.</title>
        <authorList>
            <person name="Li J."/>
        </authorList>
    </citation>
    <scope>NUCLEOTIDE SEQUENCE [LARGE SCALE GENOMIC DNA]</scope>
    <source>
        <strain evidence="7 8">DSM 23870</strain>
    </source>
</reference>
<evidence type="ECO:0000256" key="4">
    <source>
        <dbReference type="ARBA" id="ARBA00023163"/>
    </source>
</evidence>
<keyword evidence="8" id="KW-1185">Reference proteome</keyword>
<dbReference type="SUPFAM" id="SSF46785">
    <property type="entry name" value="Winged helix' DNA-binding domain"/>
    <property type="match status" value="1"/>
</dbReference>
<evidence type="ECO:0000259" key="5">
    <source>
        <dbReference type="PROSITE" id="PS50931"/>
    </source>
</evidence>
<accession>A0A4Q2M6L9</accession>
<evidence type="ECO:0000256" key="3">
    <source>
        <dbReference type="ARBA" id="ARBA00023125"/>
    </source>
</evidence>
<dbReference type="Pfam" id="PF03466">
    <property type="entry name" value="LysR_substrate"/>
    <property type="match status" value="1"/>
</dbReference>
<keyword evidence="2" id="KW-0805">Transcription regulation</keyword>
<dbReference type="Pfam" id="PF00126">
    <property type="entry name" value="HTH_1"/>
    <property type="match status" value="1"/>
</dbReference>
<keyword evidence="3 6" id="KW-0238">DNA-binding</keyword>